<keyword evidence="1" id="KW-0813">Transport</keyword>
<evidence type="ECO:0000256" key="5">
    <source>
        <dbReference type="SAM" id="SignalP"/>
    </source>
</evidence>
<feature type="domain" description="Secretin/TonB short N-terminal" evidence="6">
    <location>
        <begin position="58"/>
        <end position="109"/>
    </location>
</feature>
<name>A0ABP8IX03_9BACT</name>
<dbReference type="SMART" id="SM00965">
    <property type="entry name" value="STN"/>
    <property type="match status" value="1"/>
</dbReference>
<keyword evidence="8" id="KW-1185">Reference proteome</keyword>
<feature type="compositionally biased region" description="Low complexity" evidence="4">
    <location>
        <begin position="129"/>
        <end position="159"/>
    </location>
</feature>
<keyword evidence="5" id="KW-0732">Signal</keyword>
<dbReference type="Pfam" id="PF16344">
    <property type="entry name" value="FecR_C"/>
    <property type="match status" value="1"/>
</dbReference>
<feature type="compositionally biased region" description="Polar residues" evidence="4">
    <location>
        <begin position="230"/>
        <end position="243"/>
    </location>
</feature>
<sequence>MRHRICLATAVLCALAGSPSATNAQVRPGSVMERKVTVTFNQAPLESVLRTLRRQYGVRISYSNTALDLQQPVTLSVQNQPLRAVLNELLRDKNIGYELVGDQVVLHRAQPKVRAVDKAAAATVAATTTTVSKATVDRAPNAAPLPGTGTGPKPTVAPAESSKPHVQEARVPVREAPKNKVTPKSNPVKPTTAATKSKGVAVVSSKPNSAPTSDRKDAKPTEASVASGAKGSTATAETPSQAQLGPVAAPADEAGATASTSTSTPPAIVPTDSVARNPVQPTPTTEPAAKPEEDQEPEAPTRPTYTKTAQISFLGPLGSNGLRSGQTVNTFSLNVLGGYSAGVDGVEAAGLFNVSRDSVTGLQVAGLANVVGKRLQGYQGAGLANVLGGSGEGWQSAGLFNVATRPMAGAQTAGLFNYSGPAKTGTADGEFLVQAGGLFNVSLGEVRGVQAAGLFNVARNVRGVQLAGLLNIADSVNGVSLAPLNLVRHGYHRLELTNSETWLAQANLKLGGSPHFYTFFTGAIQPGSASKRRWGLGYGVGSEVLASHRFSFTLDAVAVQVSEEPNGWTDYLNLQNQFRLLMGYSPFRAGGRVRVVAGPVLSILVTQRYDAELGGIGSGLTEGRTLLLDEGNASSRVLGWVGYTTGIRF</sequence>
<evidence type="ECO:0000256" key="1">
    <source>
        <dbReference type="ARBA" id="ARBA00022448"/>
    </source>
</evidence>
<dbReference type="InterPro" id="IPR032508">
    <property type="entry name" value="FecR_C"/>
</dbReference>
<evidence type="ECO:0000259" key="6">
    <source>
        <dbReference type="SMART" id="SM00965"/>
    </source>
</evidence>
<proteinExistence type="predicted"/>
<gene>
    <name evidence="7" type="ORF">GCM10023186_13680</name>
</gene>
<dbReference type="Gene3D" id="3.55.50.30">
    <property type="match status" value="1"/>
</dbReference>
<dbReference type="EMBL" id="BAABHA010000002">
    <property type="protein sequence ID" value="GAA4377931.1"/>
    <property type="molecule type" value="Genomic_DNA"/>
</dbReference>
<feature type="chain" id="PRO_5047442118" description="Secretin/TonB short N-terminal domain-containing protein" evidence="5">
    <location>
        <begin position="25"/>
        <end position="649"/>
    </location>
</feature>
<feature type="compositionally biased region" description="Low complexity" evidence="4">
    <location>
        <begin position="256"/>
        <end position="271"/>
    </location>
</feature>
<evidence type="ECO:0000313" key="8">
    <source>
        <dbReference type="Proteomes" id="UP001500454"/>
    </source>
</evidence>
<dbReference type="RefSeq" id="WP_345222540.1">
    <property type="nucleotide sequence ID" value="NZ_BAABHA010000002.1"/>
</dbReference>
<keyword evidence="3" id="KW-0998">Cell outer membrane</keyword>
<accession>A0ABP8IX03</accession>
<feature type="region of interest" description="Disordered" evidence="4">
    <location>
        <begin position="129"/>
        <end position="305"/>
    </location>
</feature>
<evidence type="ECO:0000313" key="7">
    <source>
        <dbReference type="EMBL" id="GAA4377931.1"/>
    </source>
</evidence>
<feature type="compositionally biased region" description="Basic and acidic residues" evidence="4">
    <location>
        <begin position="162"/>
        <end position="178"/>
    </location>
</feature>
<dbReference type="InterPro" id="IPR011662">
    <property type="entry name" value="Secretin/TonB_short_N"/>
</dbReference>
<comment type="caution">
    <text evidence="7">The sequence shown here is derived from an EMBL/GenBank/DDBJ whole genome shotgun (WGS) entry which is preliminary data.</text>
</comment>
<feature type="compositionally biased region" description="Polar residues" evidence="4">
    <location>
        <begin position="182"/>
        <end position="195"/>
    </location>
</feature>
<organism evidence="7 8">
    <name type="scientific">Hymenobacter koreensis</name>
    <dbReference type="NCBI Taxonomy" id="1084523"/>
    <lineage>
        <taxon>Bacteria</taxon>
        <taxon>Pseudomonadati</taxon>
        <taxon>Bacteroidota</taxon>
        <taxon>Cytophagia</taxon>
        <taxon>Cytophagales</taxon>
        <taxon>Hymenobacteraceae</taxon>
        <taxon>Hymenobacter</taxon>
    </lineage>
</organism>
<feature type="signal peptide" evidence="5">
    <location>
        <begin position="1"/>
        <end position="24"/>
    </location>
</feature>
<protein>
    <recommendedName>
        <fullName evidence="6">Secretin/TonB short N-terminal domain-containing protein</fullName>
    </recommendedName>
</protein>
<reference evidence="8" key="1">
    <citation type="journal article" date="2019" name="Int. J. Syst. Evol. Microbiol.">
        <title>The Global Catalogue of Microorganisms (GCM) 10K type strain sequencing project: providing services to taxonomists for standard genome sequencing and annotation.</title>
        <authorList>
            <consortium name="The Broad Institute Genomics Platform"/>
            <consortium name="The Broad Institute Genome Sequencing Center for Infectious Disease"/>
            <person name="Wu L."/>
            <person name="Ma J."/>
        </authorList>
    </citation>
    <scope>NUCLEOTIDE SEQUENCE [LARGE SCALE GENOMIC DNA]</scope>
    <source>
        <strain evidence="8">JCM 17924</strain>
    </source>
</reference>
<evidence type="ECO:0000256" key="2">
    <source>
        <dbReference type="ARBA" id="ARBA00023136"/>
    </source>
</evidence>
<keyword evidence="2" id="KW-0472">Membrane</keyword>
<evidence type="ECO:0000256" key="4">
    <source>
        <dbReference type="SAM" id="MobiDB-lite"/>
    </source>
</evidence>
<dbReference type="Proteomes" id="UP001500454">
    <property type="component" value="Unassembled WGS sequence"/>
</dbReference>
<evidence type="ECO:0000256" key="3">
    <source>
        <dbReference type="ARBA" id="ARBA00023237"/>
    </source>
</evidence>